<dbReference type="PANTHER" id="PTHR39341">
    <property type="entry name" value="BSL7085 PROTEIN"/>
    <property type="match status" value="1"/>
</dbReference>
<dbReference type="EMBL" id="LOEE01000057">
    <property type="protein sequence ID" value="KXG74334.1"/>
    <property type="molecule type" value="Genomic_DNA"/>
</dbReference>
<keyword evidence="3" id="KW-1185">Reference proteome</keyword>
<dbReference type="PANTHER" id="PTHR39341:SF1">
    <property type="entry name" value="DUF1858 DOMAIN-CONTAINING PROTEIN"/>
    <property type="match status" value="1"/>
</dbReference>
<dbReference type="InterPro" id="IPR023883">
    <property type="entry name" value="CHP03980_redox-disulphide"/>
</dbReference>
<organism evidence="2 3">
    <name type="scientific">Thermotalea metallivorans</name>
    <dbReference type="NCBI Taxonomy" id="520762"/>
    <lineage>
        <taxon>Bacteria</taxon>
        <taxon>Bacillati</taxon>
        <taxon>Bacillota</taxon>
        <taxon>Clostridia</taxon>
        <taxon>Peptostreptococcales</taxon>
        <taxon>Thermotaleaceae</taxon>
        <taxon>Thermotalea</taxon>
    </lineage>
</organism>
<dbReference type="NCBIfam" id="TIGR03980">
    <property type="entry name" value="prismane_assoc"/>
    <property type="match status" value="1"/>
</dbReference>
<dbReference type="InterPro" id="IPR038062">
    <property type="entry name" value="ScdA-like_N_sf"/>
</dbReference>
<evidence type="ECO:0000313" key="3">
    <source>
        <dbReference type="Proteomes" id="UP000070456"/>
    </source>
</evidence>
<dbReference type="AlphaFoldDB" id="A0A140L1A9"/>
<name>A0A140L1A9_9FIRM</name>
<comment type="caution">
    <text evidence="2">The sequence shown here is derived from an EMBL/GenBank/DDBJ whole genome shotgun (WGS) entry which is preliminary data.</text>
</comment>
<dbReference type="RefSeq" id="WP_068557304.1">
    <property type="nucleotide sequence ID" value="NZ_LOEE01000057.1"/>
</dbReference>
<evidence type="ECO:0000259" key="1">
    <source>
        <dbReference type="Pfam" id="PF08984"/>
    </source>
</evidence>
<dbReference type="InterPro" id="IPR015077">
    <property type="entry name" value="DUF1858"/>
</dbReference>
<evidence type="ECO:0000313" key="2">
    <source>
        <dbReference type="EMBL" id="KXG74334.1"/>
    </source>
</evidence>
<sequence length="61" mass="6633">MKISRDTLIGDALKLNPNAAQILMRHGMGCLGCPSSQMETLAQAAEIHGIDLEKLLEELNK</sequence>
<accession>A0A140L1A9</accession>
<dbReference type="Pfam" id="PF08984">
    <property type="entry name" value="DUF1858"/>
    <property type="match status" value="1"/>
</dbReference>
<dbReference type="STRING" id="520762.AN619_24270"/>
<dbReference type="Gene3D" id="1.10.3910.10">
    <property type="entry name" value="SP0561-like"/>
    <property type="match status" value="1"/>
</dbReference>
<dbReference type="PATRIC" id="fig|520762.4.peg.2693"/>
<feature type="domain" description="DUF1858" evidence="1">
    <location>
        <begin position="3"/>
        <end position="56"/>
    </location>
</feature>
<proteinExistence type="predicted"/>
<reference evidence="2 3" key="1">
    <citation type="submission" date="2015-12" db="EMBL/GenBank/DDBJ databases">
        <title>Draft genome sequence of the thermoanaerobe Thermotalea metallivorans, an isolate from the runoff channel of the Great Artesian Basin, Australia.</title>
        <authorList>
            <person name="Patel B.K."/>
        </authorList>
    </citation>
    <scope>NUCLEOTIDE SEQUENCE [LARGE SCALE GENOMIC DNA]</scope>
    <source>
        <strain evidence="2 3">B2-1</strain>
    </source>
</reference>
<gene>
    <name evidence="2" type="ORF">AN619_24270</name>
</gene>
<dbReference type="OrthoDB" id="15017at2"/>
<dbReference type="SUPFAM" id="SSF140683">
    <property type="entry name" value="SP0561-like"/>
    <property type="match status" value="1"/>
</dbReference>
<dbReference type="Proteomes" id="UP000070456">
    <property type="component" value="Unassembled WGS sequence"/>
</dbReference>
<protein>
    <recommendedName>
        <fullName evidence="1">DUF1858 domain-containing protein</fullName>
    </recommendedName>
</protein>